<name>A0A0Z4J2P8_STAAU</name>
<evidence type="ECO:0000313" key="1">
    <source>
        <dbReference type="EMBL" id="CAA4167638.1"/>
    </source>
</evidence>
<dbReference type="EMBL" id="CAIGXB010000017">
    <property type="protein sequence ID" value="CAC5811397.1"/>
    <property type="molecule type" value="Genomic_DNA"/>
</dbReference>
<dbReference type="EMBL" id="CACTOE010000031">
    <property type="protein sequence ID" value="CAA4168362.1"/>
    <property type="molecule type" value="Genomic_DNA"/>
</dbReference>
<evidence type="ECO:0000313" key="13">
    <source>
        <dbReference type="Proteomes" id="UP000443506"/>
    </source>
</evidence>
<accession>A0A0Z4J2P8</accession>
<dbReference type="EMBL" id="CACTPI010000021">
    <property type="protein sequence ID" value="CAA4167638.1"/>
    <property type="molecule type" value="Genomic_DNA"/>
</dbReference>
<evidence type="ECO:0000313" key="16">
    <source>
        <dbReference type="Proteomes" id="UP000459702"/>
    </source>
</evidence>
<dbReference type="Proteomes" id="UP000443708">
    <property type="component" value="Unassembled WGS sequence"/>
</dbReference>
<dbReference type="EMBL" id="CACURZ010000022">
    <property type="protein sequence ID" value="CAA6391062.1"/>
    <property type="molecule type" value="Genomic_DNA"/>
</dbReference>
<dbReference type="EMBL" id="CAIIGD010000018">
    <property type="protein sequence ID" value="CAC8238978.1"/>
    <property type="molecule type" value="Genomic_DNA"/>
</dbReference>
<evidence type="ECO:0000313" key="9">
    <source>
        <dbReference type="EMBL" id="RZH95693.1"/>
    </source>
</evidence>
<dbReference type="RefSeq" id="WP_000800820.1">
    <property type="nucleotide sequence ID" value="NZ_AP025249.1"/>
</dbReference>
<dbReference type="Proteomes" id="UP000442782">
    <property type="component" value="Unassembled WGS sequence"/>
</dbReference>
<evidence type="ECO:0000313" key="10">
    <source>
        <dbReference type="Proteomes" id="UP000293434"/>
    </source>
</evidence>
<evidence type="ECO:0000313" key="12">
    <source>
        <dbReference type="Proteomes" id="UP000442782"/>
    </source>
</evidence>
<dbReference type="Proteomes" id="UP000442696">
    <property type="component" value="Unassembled WGS sequence"/>
</dbReference>
<reference evidence="9 10" key="1">
    <citation type="submission" date="2018-11" db="EMBL/GenBank/DDBJ databases">
        <title>Genomic profiling of Staphylococcus species from a Poultry farm system in KwaZulu-Natal, South Africa.</title>
        <authorList>
            <person name="Amoako D.G."/>
            <person name="Somboro A.M."/>
            <person name="Abia A.L.K."/>
            <person name="Bester L.A."/>
            <person name="Essack S.Y."/>
        </authorList>
    </citation>
    <scope>NUCLEOTIDE SEQUENCE [LARGE SCALE GENOMIC DNA]</scope>
    <source>
        <strain evidence="9 10">SA9</strain>
    </source>
</reference>
<dbReference type="EMBL" id="CACTWD010000024">
    <property type="protein sequence ID" value="CAA4706986.1"/>
    <property type="molecule type" value="Genomic_DNA"/>
</dbReference>
<evidence type="ECO:0000313" key="4">
    <source>
        <dbReference type="EMBL" id="CAA4706986.1"/>
    </source>
</evidence>
<proteinExistence type="predicted"/>
<dbReference type="Proteomes" id="UP000459702">
    <property type="component" value="Unassembled WGS sequence"/>
</dbReference>
<evidence type="ECO:0000313" key="3">
    <source>
        <dbReference type="EMBL" id="CAA4399461.1"/>
    </source>
</evidence>
<protein>
    <submittedName>
        <fullName evidence="6">Phage protein</fullName>
    </submittedName>
</protein>
<dbReference type="Proteomes" id="UP000293434">
    <property type="component" value="Unassembled WGS sequence"/>
</dbReference>
<evidence type="ECO:0000313" key="15">
    <source>
        <dbReference type="Proteomes" id="UP000459586"/>
    </source>
</evidence>
<evidence type="ECO:0000313" key="18">
    <source>
        <dbReference type="Proteomes" id="UP000507112"/>
    </source>
</evidence>
<dbReference type="Proteomes" id="UP000443506">
    <property type="component" value="Unassembled WGS sequence"/>
</dbReference>
<evidence type="ECO:0000313" key="7">
    <source>
        <dbReference type="EMBL" id="CAC5811397.1"/>
    </source>
</evidence>
<evidence type="ECO:0000313" key="8">
    <source>
        <dbReference type="EMBL" id="CAC8238978.1"/>
    </source>
</evidence>
<evidence type="ECO:0000313" key="11">
    <source>
        <dbReference type="Proteomes" id="UP000442696"/>
    </source>
</evidence>
<comment type="caution">
    <text evidence="6">The sequence shown here is derived from an EMBL/GenBank/DDBJ whole genome shotgun (WGS) entry which is preliminary data.</text>
</comment>
<dbReference type="AlphaFoldDB" id="A0A0Z4J2P8"/>
<organism evidence="6 15">
    <name type="scientific">Staphylococcus aureus</name>
    <dbReference type="NCBI Taxonomy" id="1280"/>
    <lineage>
        <taxon>Bacteria</taxon>
        <taxon>Bacillati</taxon>
        <taxon>Bacillota</taxon>
        <taxon>Bacilli</taxon>
        <taxon>Bacillales</taxon>
        <taxon>Staphylococcaceae</taxon>
        <taxon>Staphylococcus</taxon>
    </lineage>
</organism>
<evidence type="ECO:0000313" key="2">
    <source>
        <dbReference type="EMBL" id="CAA4168362.1"/>
    </source>
</evidence>
<evidence type="ECO:0000313" key="6">
    <source>
        <dbReference type="EMBL" id="CAA6391062.1"/>
    </source>
</evidence>
<sequence>MKNYKQMWMSLRNGLSMQIRDYEKADNISGLDDYALTELDAWCGIMQQMEGLEEQLEQYIRESKNGN</sequence>
<evidence type="ECO:0000313" key="5">
    <source>
        <dbReference type="EMBL" id="CAA6129081.1"/>
    </source>
</evidence>
<reference evidence="11 12" key="2">
    <citation type="submission" date="2019-12" db="EMBL/GenBank/DDBJ databases">
        <authorList>
            <consortium name="Pathogen Informatics"/>
        </authorList>
    </citation>
    <scope>NUCLEOTIDE SEQUENCE [LARGE SCALE GENOMIC DNA]</scope>
    <source>
        <strain evidence="8 18">MOS105</strain>
        <strain evidence="1 14">S040_N01_C01</strain>
        <strain evidence="2 12">S087_N01_C01</strain>
        <strain evidence="7 17">SG160</strain>
        <strain evidence="5 16">T012_N10_C04</strain>
        <strain evidence="3 11">T012_N16_C08</strain>
        <strain evidence="4 13">T065_N03_C06</strain>
        <strain evidence="6 15">T197_A02_C01</strain>
    </source>
</reference>
<dbReference type="EMBL" id="CACUNS010000024">
    <property type="protein sequence ID" value="CAA6129081.1"/>
    <property type="molecule type" value="Genomic_DNA"/>
</dbReference>
<evidence type="ECO:0000313" key="17">
    <source>
        <dbReference type="Proteomes" id="UP000505390"/>
    </source>
</evidence>
<dbReference type="Proteomes" id="UP000459586">
    <property type="component" value="Unassembled WGS sequence"/>
</dbReference>
<dbReference type="EMBL" id="RQTC01000017">
    <property type="protein sequence ID" value="RZH95693.1"/>
    <property type="molecule type" value="Genomic_DNA"/>
</dbReference>
<gene>
    <name evidence="9" type="ORF">EIG94_01790</name>
    <name evidence="2" type="ORF">SAMEA1029512_02738</name>
    <name evidence="1" type="ORF">SAMEA1029528_02723</name>
    <name evidence="3" type="ORF">SAMEA2078260_02678</name>
    <name evidence="5" type="ORF">SAMEA2078588_02688</name>
    <name evidence="6" type="ORF">SAMEA2080344_02656</name>
    <name evidence="4" type="ORF">SAMEA2081063_02701</name>
    <name evidence="7" type="ORF">SAMEA4008575_02783</name>
    <name evidence="8" type="ORF">SAMEA70146418_02853</name>
</gene>
<dbReference type="Proteomes" id="UP000505390">
    <property type="component" value="Unassembled WGS sequence"/>
</dbReference>
<dbReference type="Proteomes" id="UP000507112">
    <property type="component" value="Unassembled WGS sequence"/>
</dbReference>
<evidence type="ECO:0000313" key="14">
    <source>
        <dbReference type="Proteomes" id="UP000443708"/>
    </source>
</evidence>
<dbReference type="EMBL" id="CACTQT010000023">
    <property type="protein sequence ID" value="CAA4399461.1"/>
    <property type="molecule type" value="Genomic_DNA"/>
</dbReference>